<dbReference type="Proteomes" id="UP000287519">
    <property type="component" value="Unassembled WGS sequence"/>
</dbReference>
<accession>A0A402CIY2</accession>
<keyword evidence="2" id="KW-1185">Reference proteome</keyword>
<evidence type="ECO:0000313" key="2">
    <source>
        <dbReference type="Proteomes" id="UP000287519"/>
    </source>
</evidence>
<organism evidence="1 2">
    <name type="scientific">Rhodococcus wratislaviensis</name>
    <name type="common">Tsukamurella wratislaviensis</name>
    <dbReference type="NCBI Taxonomy" id="44752"/>
    <lineage>
        <taxon>Bacteria</taxon>
        <taxon>Bacillati</taxon>
        <taxon>Actinomycetota</taxon>
        <taxon>Actinomycetes</taxon>
        <taxon>Mycobacteriales</taxon>
        <taxon>Nocardiaceae</taxon>
        <taxon>Rhodococcus</taxon>
    </lineage>
</organism>
<dbReference type="AlphaFoldDB" id="A0A402CIY2"/>
<reference evidence="1 2" key="1">
    <citation type="submission" date="2018-11" db="EMBL/GenBank/DDBJ databases">
        <title>Microbial catabolism of amino acid.</title>
        <authorList>
            <person name="Hibi M."/>
            <person name="Ogawa J."/>
        </authorList>
    </citation>
    <scope>NUCLEOTIDE SEQUENCE [LARGE SCALE GENOMIC DNA]</scope>
    <source>
        <strain evidence="1 2">C31-06</strain>
    </source>
</reference>
<proteinExistence type="predicted"/>
<dbReference type="EMBL" id="BHYM01000079">
    <property type="protein sequence ID" value="GCE43610.1"/>
    <property type="molecule type" value="Genomic_DNA"/>
</dbReference>
<comment type="caution">
    <text evidence="1">The sequence shown here is derived from an EMBL/GenBank/DDBJ whole genome shotgun (WGS) entry which is preliminary data.</text>
</comment>
<evidence type="ECO:0000313" key="1">
    <source>
        <dbReference type="EMBL" id="GCE43610.1"/>
    </source>
</evidence>
<name>A0A402CIY2_RHOWR</name>
<sequence length="100" mass="10687">MSRVYRAQGHLASVSWRLRVSPETVRSGPVQVRGSSPLVISGGIFSAASATGYEHQRSGVRPASLGRFGRAVFGRRVGQSGCIGCCFADGIGRQYTRSTR</sequence>
<protein>
    <submittedName>
        <fullName evidence="1">Uncharacterized protein</fullName>
    </submittedName>
</protein>
<gene>
    <name evidence="1" type="ORF">Rhow_007840</name>
</gene>